<dbReference type="OrthoDB" id="10494625at2759"/>
<dbReference type="EMBL" id="GL883143">
    <property type="protein sequence ID" value="EGG00854.1"/>
    <property type="molecule type" value="Genomic_DNA"/>
</dbReference>
<keyword evidence="2" id="KW-1185">Reference proteome</keyword>
<sequence>MSSTRHRHDYLNLEPVKSSLSLFRTSSPTYPEFLIGYPDDTNSDYSYGSESVKPTEIKEWSHRPNSQTTTSLSNDPISMVVNRILTHEKDIHNEVIRSWIEATNDPLPDLTSFTTSTITSSEKNGEVESFLSGSNSLQPVLRRTQSLGQLSLKQKPLKEFDSFTLDSDVDFNQIKKTYRCTISSSQKTSGKILSCSQKSILGTCTSTLEMVTTHQDFKVEERKNGTCLKSISLGYFWNPSNVNQVTSFIRDETQMTLILPKDT</sequence>
<dbReference type="InParanoid" id="F4S3E0"/>
<dbReference type="AlphaFoldDB" id="F4S3E0"/>
<dbReference type="Proteomes" id="UP000001072">
    <property type="component" value="Unassembled WGS sequence"/>
</dbReference>
<dbReference type="HOGENOM" id="CLU_1057986_0_0_1"/>
<dbReference type="KEGG" id="mlr:MELLADRAFT_111503"/>
<protein>
    <submittedName>
        <fullName evidence="1">Uncharacterized protein</fullName>
    </submittedName>
</protein>
<proteinExistence type="predicted"/>
<gene>
    <name evidence="1" type="ORF">MELLADRAFT_111503</name>
</gene>
<evidence type="ECO:0000313" key="1">
    <source>
        <dbReference type="EMBL" id="EGG00854.1"/>
    </source>
</evidence>
<dbReference type="VEuPathDB" id="FungiDB:MELLADRAFT_111503"/>
<dbReference type="GeneID" id="18924401"/>
<evidence type="ECO:0000313" key="2">
    <source>
        <dbReference type="Proteomes" id="UP000001072"/>
    </source>
</evidence>
<accession>F4S3E0</accession>
<reference evidence="2" key="1">
    <citation type="journal article" date="2011" name="Proc. Natl. Acad. Sci. U.S.A.">
        <title>Obligate biotrophy features unraveled by the genomic analysis of rust fungi.</title>
        <authorList>
            <person name="Duplessis S."/>
            <person name="Cuomo C.A."/>
            <person name="Lin Y.-C."/>
            <person name="Aerts A."/>
            <person name="Tisserant E."/>
            <person name="Veneault-Fourrey C."/>
            <person name="Joly D.L."/>
            <person name="Hacquard S."/>
            <person name="Amselem J."/>
            <person name="Cantarel B.L."/>
            <person name="Chiu R."/>
            <person name="Coutinho P.M."/>
            <person name="Feau N."/>
            <person name="Field M."/>
            <person name="Frey P."/>
            <person name="Gelhaye E."/>
            <person name="Goldberg J."/>
            <person name="Grabherr M.G."/>
            <person name="Kodira C.D."/>
            <person name="Kohler A."/>
            <person name="Kuees U."/>
            <person name="Lindquist E.A."/>
            <person name="Lucas S.M."/>
            <person name="Mago R."/>
            <person name="Mauceli E."/>
            <person name="Morin E."/>
            <person name="Murat C."/>
            <person name="Pangilinan J.L."/>
            <person name="Park R."/>
            <person name="Pearson M."/>
            <person name="Quesneville H."/>
            <person name="Rouhier N."/>
            <person name="Sakthikumar S."/>
            <person name="Salamov A.A."/>
            <person name="Schmutz J."/>
            <person name="Selles B."/>
            <person name="Shapiro H."/>
            <person name="Tanguay P."/>
            <person name="Tuskan G.A."/>
            <person name="Henrissat B."/>
            <person name="Van de Peer Y."/>
            <person name="Rouze P."/>
            <person name="Ellis J.G."/>
            <person name="Dodds P.N."/>
            <person name="Schein J.E."/>
            <person name="Zhong S."/>
            <person name="Hamelin R.C."/>
            <person name="Grigoriev I.V."/>
            <person name="Szabo L.J."/>
            <person name="Martin F."/>
        </authorList>
    </citation>
    <scope>NUCLEOTIDE SEQUENCE [LARGE SCALE GENOMIC DNA]</scope>
    <source>
        <strain evidence="2">98AG31 / pathotype 3-4-7</strain>
    </source>
</reference>
<dbReference type="RefSeq" id="XP_007415928.1">
    <property type="nucleotide sequence ID" value="XM_007415866.1"/>
</dbReference>
<name>F4S3E0_MELLP</name>
<organism evidence="2">
    <name type="scientific">Melampsora larici-populina (strain 98AG31 / pathotype 3-4-7)</name>
    <name type="common">Poplar leaf rust fungus</name>
    <dbReference type="NCBI Taxonomy" id="747676"/>
    <lineage>
        <taxon>Eukaryota</taxon>
        <taxon>Fungi</taxon>
        <taxon>Dikarya</taxon>
        <taxon>Basidiomycota</taxon>
        <taxon>Pucciniomycotina</taxon>
        <taxon>Pucciniomycetes</taxon>
        <taxon>Pucciniales</taxon>
        <taxon>Melampsoraceae</taxon>
        <taxon>Melampsora</taxon>
    </lineage>
</organism>